<dbReference type="EMBL" id="BK014986">
    <property type="protein sequence ID" value="DAD85708.1"/>
    <property type="molecule type" value="Genomic_DNA"/>
</dbReference>
<sequence length="37" mass="4060">MELENLMQALNGLKVETSSLACLECGHLRLIGFVVNI</sequence>
<proteinExistence type="predicted"/>
<evidence type="ECO:0000313" key="1">
    <source>
        <dbReference type="EMBL" id="DAD85708.1"/>
    </source>
</evidence>
<name>A0A8S5MU35_9CAUD</name>
<accession>A0A8S5MU35</accession>
<reference evidence="1" key="1">
    <citation type="journal article" date="2021" name="Proc. Natl. Acad. Sci. U.S.A.">
        <title>A Catalog of Tens of Thousands of Viruses from Human Metagenomes Reveals Hidden Associations with Chronic Diseases.</title>
        <authorList>
            <person name="Tisza M.J."/>
            <person name="Buck C.B."/>
        </authorList>
    </citation>
    <scope>NUCLEOTIDE SEQUENCE</scope>
    <source>
        <strain evidence="1">CtP6113</strain>
    </source>
</reference>
<organism evidence="1">
    <name type="scientific">Siphoviridae sp. ctP6113</name>
    <dbReference type="NCBI Taxonomy" id="2826318"/>
    <lineage>
        <taxon>Viruses</taxon>
        <taxon>Duplodnaviria</taxon>
        <taxon>Heunggongvirae</taxon>
        <taxon>Uroviricota</taxon>
        <taxon>Caudoviricetes</taxon>
    </lineage>
</organism>
<protein>
    <submittedName>
        <fullName evidence="1">Zinc binding domain</fullName>
    </submittedName>
</protein>